<feature type="region of interest" description="Disordered" evidence="1">
    <location>
        <begin position="44"/>
        <end position="151"/>
    </location>
</feature>
<evidence type="ECO:0000256" key="1">
    <source>
        <dbReference type="SAM" id="MobiDB-lite"/>
    </source>
</evidence>
<proteinExistence type="predicted"/>
<keyword evidence="3" id="KW-1185">Reference proteome</keyword>
<name>A0AAD5RI97_9PEZI</name>
<feature type="compositionally biased region" description="Polar residues" evidence="1">
    <location>
        <begin position="89"/>
        <end position="101"/>
    </location>
</feature>
<feature type="compositionally biased region" description="Polar residues" evidence="1">
    <location>
        <begin position="122"/>
        <end position="132"/>
    </location>
</feature>
<dbReference type="Proteomes" id="UP001201980">
    <property type="component" value="Unassembled WGS sequence"/>
</dbReference>
<organism evidence="2 3">
    <name type="scientific">Zalerion maritima</name>
    <dbReference type="NCBI Taxonomy" id="339359"/>
    <lineage>
        <taxon>Eukaryota</taxon>
        <taxon>Fungi</taxon>
        <taxon>Dikarya</taxon>
        <taxon>Ascomycota</taxon>
        <taxon>Pezizomycotina</taxon>
        <taxon>Sordariomycetes</taxon>
        <taxon>Lulworthiomycetidae</taxon>
        <taxon>Lulworthiales</taxon>
        <taxon>Lulworthiaceae</taxon>
        <taxon>Zalerion</taxon>
    </lineage>
</organism>
<dbReference type="AlphaFoldDB" id="A0AAD5RI97"/>
<protein>
    <submittedName>
        <fullName evidence="2">Uncharacterized protein</fullName>
    </submittedName>
</protein>
<sequence length="151" mass="16134">MDLNCDGSKLALEDIENADRFYRPADDENELLHKPPRRAGEAIASVVTTPTPLAKPTPLAPTNPSSIAPPARWWETGPKIPRRCRALNPHSQPPSGFNSFHTIPGIRPPQSTDPAPDGGNGTDNLAPTTTPISDPYGRMTENPPSTPDAAA</sequence>
<reference evidence="2" key="1">
    <citation type="submission" date="2022-07" db="EMBL/GenBank/DDBJ databases">
        <title>Draft genome sequence of Zalerion maritima ATCC 34329, a (micro)plastics degrading marine fungus.</title>
        <authorList>
            <person name="Paco A."/>
            <person name="Goncalves M.F.M."/>
            <person name="Rocha-Santos T.A.P."/>
            <person name="Alves A."/>
        </authorList>
    </citation>
    <scope>NUCLEOTIDE SEQUENCE</scope>
    <source>
        <strain evidence="2">ATCC 34329</strain>
    </source>
</reference>
<dbReference type="EMBL" id="JAKWBI020000437">
    <property type="protein sequence ID" value="KAJ2894998.1"/>
    <property type="molecule type" value="Genomic_DNA"/>
</dbReference>
<evidence type="ECO:0000313" key="2">
    <source>
        <dbReference type="EMBL" id="KAJ2894998.1"/>
    </source>
</evidence>
<accession>A0AAD5RI97</accession>
<evidence type="ECO:0000313" key="3">
    <source>
        <dbReference type="Proteomes" id="UP001201980"/>
    </source>
</evidence>
<gene>
    <name evidence="2" type="ORF">MKZ38_007011</name>
</gene>
<comment type="caution">
    <text evidence="2">The sequence shown here is derived from an EMBL/GenBank/DDBJ whole genome shotgun (WGS) entry which is preliminary data.</text>
</comment>